<protein>
    <submittedName>
        <fullName evidence="2">Uncharacterized protein</fullName>
    </submittedName>
</protein>
<dbReference type="AlphaFoldDB" id="A0AA38RZ66"/>
<accession>A0AA38RZ66</accession>
<feature type="compositionally biased region" description="Polar residues" evidence="1">
    <location>
        <begin position="45"/>
        <end position="56"/>
    </location>
</feature>
<dbReference type="EMBL" id="JANBVO010000015">
    <property type="protein sequence ID" value="KAJ9145130.1"/>
    <property type="molecule type" value="Genomic_DNA"/>
</dbReference>
<gene>
    <name evidence="2" type="ORF">NKR23_g5623</name>
</gene>
<reference evidence="2" key="1">
    <citation type="submission" date="2022-07" db="EMBL/GenBank/DDBJ databases">
        <title>Fungi with potential for degradation of polypropylene.</title>
        <authorList>
            <person name="Gostincar C."/>
        </authorList>
    </citation>
    <scope>NUCLEOTIDE SEQUENCE</scope>
    <source>
        <strain evidence="2">EXF-13308</strain>
    </source>
</reference>
<name>A0AA38RZ66_9PEZI</name>
<feature type="compositionally biased region" description="Gly residues" evidence="1">
    <location>
        <begin position="92"/>
        <end position="106"/>
    </location>
</feature>
<feature type="compositionally biased region" description="Gly residues" evidence="1">
    <location>
        <begin position="57"/>
        <end position="68"/>
    </location>
</feature>
<comment type="caution">
    <text evidence="2">The sequence shown here is derived from an EMBL/GenBank/DDBJ whole genome shotgun (WGS) entry which is preliminary data.</text>
</comment>
<keyword evidence="3" id="KW-1185">Reference proteome</keyword>
<feature type="compositionally biased region" description="Polar residues" evidence="1">
    <location>
        <begin position="1"/>
        <end position="10"/>
    </location>
</feature>
<organism evidence="2 3">
    <name type="scientific">Pleurostoma richardsiae</name>
    <dbReference type="NCBI Taxonomy" id="41990"/>
    <lineage>
        <taxon>Eukaryota</taxon>
        <taxon>Fungi</taxon>
        <taxon>Dikarya</taxon>
        <taxon>Ascomycota</taxon>
        <taxon>Pezizomycotina</taxon>
        <taxon>Sordariomycetes</taxon>
        <taxon>Sordariomycetidae</taxon>
        <taxon>Calosphaeriales</taxon>
        <taxon>Pleurostomataceae</taxon>
        <taxon>Pleurostoma</taxon>
    </lineage>
</organism>
<feature type="region of interest" description="Disordered" evidence="1">
    <location>
        <begin position="1"/>
        <end position="106"/>
    </location>
</feature>
<evidence type="ECO:0000313" key="3">
    <source>
        <dbReference type="Proteomes" id="UP001174694"/>
    </source>
</evidence>
<evidence type="ECO:0000256" key="1">
    <source>
        <dbReference type="SAM" id="MobiDB-lite"/>
    </source>
</evidence>
<proteinExistence type="predicted"/>
<dbReference type="Proteomes" id="UP001174694">
    <property type="component" value="Unassembled WGS sequence"/>
</dbReference>
<evidence type="ECO:0000313" key="2">
    <source>
        <dbReference type="EMBL" id="KAJ9145130.1"/>
    </source>
</evidence>
<sequence>MSGVTKNTPINAPVSAGGGSTDSTGPAPTTKGPHKYDLLNKLDPSVNTKSGTSSSGYGPGVAGSGDGSAQGPHKSQVLNALDPKVEYAPTGGVPGSGTGAGVTEGR</sequence>